<dbReference type="AlphaFoldDB" id="A0A3M6V0Q7"/>
<dbReference type="OrthoDB" id="9446605at2759"/>
<feature type="transmembrane region" description="Helical" evidence="1">
    <location>
        <begin position="33"/>
        <end position="55"/>
    </location>
</feature>
<accession>A0A3M6V0Q7</accession>
<proteinExistence type="predicted"/>
<keyword evidence="1" id="KW-1133">Transmembrane helix</keyword>
<evidence type="ECO:0000313" key="3">
    <source>
        <dbReference type="Proteomes" id="UP000275408"/>
    </source>
</evidence>
<keyword evidence="1" id="KW-0812">Transmembrane</keyword>
<gene>
    <name evidence="2" type="ORF">pdam_00013029</name>
</gene>
<reference evidence="2 3" key="1">
    <citation type="journal article" date="2018" name="Sci. Rep.">
        <title>Comparative analysis of the Pocillopora damicornis genome highlights role of immune system in coral evolution.</title>
        <authorList>
            <person name="Cunning R."/>
            <person name="Bay R.A."/>
            <person name="Gillette P."/>
            <person name="Baker A.C."/>
            <person name="Traylor-Knowles N."/>
        </authorList>
    </citation>
    <scope>NUCLEOTIDE SEQUENCE [LARGE SCALE GENOMIC DNA]</scope>
    <source>
        <strain evidence="2">RSMAS</strain>
        <tissue evidence="2">Whole animal</tissue>
    </source>
</reference>
<dbReference type="Proteomes" id="UP000275408">
    <property type="component" value="Unassembled WGS sequence"/>
</dbReference>
<comment type="caution">
    <text evidence="2">The sequence shown here is derived from an EMBL/GenBank/DDBJ whole genome shotgun (WGS) entry which is preliminary data.</text>
</comment>
<evidence type="ECO:0000313" key="2">
    <source>
        <dbReference type="EMBL" id="RMX59419.1"/>
    </source>
</evidence>
<name>A0A3M6V0Q7_POCDA</name>
<dbReference type="EMBL" id="RCHS01000353">
    <property type="protein sequence ID" value="RMX59419.1"/>
    <property type="molecule type" value="Genomic_DNA"/>
</dbReference>
<keyword evidence="3" id="KW-1185">Reference proteome</keyword>
<organism evidence="2 3">
    <name type="scientific">Pocillopora damicornis</name>
    <name type="common">Cauliflower coral</name>
    <name type="synonym">Millepora damicornis</name>
    <dbReference type="NCBI Taxonomy" id="46731"/>
    <lineage>
        <taxon>Eukaryota</taxon>
        <taxon>Metazoa</taxon>
        <taxon>Cnidaria</taxon>
        <taxon>Anthozoa</taxon>
        <taxon>Hexacorallia</taxon>
        <taxon>Scleractinia</taxon>
        <taxon>Astrocoeniina</taxon>
        <taxon>Pocilloporidae</taxon>
        <taxon>Pocillopora</taxon>
    </lineage>
</organism>
<evidence type="ECO:0000256" key="1">
    <source>
        <dbReference type="SAM" id="Phobius"/>
    </source>
</evidence>
<sequence>MECPKEETIVKHTLGSSRRKCTCESFGLSMSNLLCLSFLLNIVFVVLFVVVFIQLQTLQTLQTRVEKIESSMVEQPTKFAPLRGNLSQSALPAEPTNVTSPPTLLKSMPSIHISRRSTSHTDPTRPAFTEARRKNCKVNKCTREYLKKMAKREVHQFFGTETRARTTFCTACKLPQVGIGGLIGAMHEIKIERDDQFHSEYE</sequence>
<keyword evidence="1" id="KW-0472">Membrane</keyword>
<protein>
    <submittedName>
        <fullName evidence="2">Uncharacterized protein</fullName>
    </submittedName>
</protein>